<evidence type="ECO:0000313" key="1">
    <source>
        <dbReference type="EMBL" id="PPQ29506.1"/>
    </source>
</evidence>
<evidence type="ECO:0000313" key="2">
    <source>
        <dbReference type="Proteomes" id="UP000239724"/>
    </source>
</evidence>
<dbReference type="OrthoDB" id="9809136at2"/>
<keyword evidence="2" id="KW-1185">Reference proteome</keyword>
<dbReference type="Pfam" id="PF07372">
    <property type="entry name" value="DUF1491"/>
    <property type="match status" value="1"/>
</dbReference>
<accession>A0A2S6N4G4</accession>
<organism evidence="1 2">
    <name type="scientific">Rhodopila globiformis</name>
    <name type="common">Rhodopseudomonas globiformis</name>
    <dbReference type="NCBI Taxonomy" id="1071"/>
    <lineage>
        <taxon>Bacteria</taxon>
        <taxon>Pseudomonadati</taxon>
        <taxon>Pseudomonadota</taxon>
        <taxon>Alphaproteobacteria</taxon>
        <taxon>Acetobacterales</taxon>
        <taxon>Acetobacteraceae</taxon>
        <taxon>Rhodopila</taxon>
    </lineage>
</organism>
<dbReference type="EMBL" id="NHRY01000226">
    <property type="protein sequence ID" value="PPQ29506.1"/>
    <property type="molecule type" value="Genomic_DNA"/>
</dbReference>
<dbReference type="RefSeq" id="WP_104520860.1">
    <property type="nucleotide sequence ID" value="NZ_NHRY01000226.1"/>
</dbReference>
<protein>
    <recommendedName>
        <fullName evidence="3">GTP-binding protein Era</fullName>
    </recommendedName>
</protein>
<gene>
    <name evidence="1" type="ORF">CCS01_21435</name>
</gene>
<sequence length="111" mass="11920">MTQPRIKAGLWVASALRLGNADGRFGAVLRKGDPDAGGVLVVLRGREGLSVLSQVRTADGELAWMRATGSAPVDQEAADAYVARQLKYDADLWVLEFEAPDLLPPFEANIV</sequence>
<dbReference type="AlphaFoldDB" id="A0A2S6N4G4"/>
<dbReference type="InterPro" id="IPR009964">
    <property type="entry name" value="DUF1491"/>
</dbReference>
<comment type="caution">
    <text evidence="1">The sequence shown here is derived from an EMBL/GenBank/DDBJ whole genome shotgun (WGS) entry which is preliminary data.</text>
</comment>
<proteinExistence type="predicted"/>
<dbReference type="Proteomes" id="UP000239724">
    <property type="component" value="Unassembled WGS sequence"/>
</dbReference>
<name>A0A2S6N4G4_RHOGL</name>
<evidence type="ECO:0008006" key="3">
    <source>
        <dbReference type="Google" id="ProtNLM"/>
    </source>
</evidence>
<reference evidence="1 2" key="1">
    <citation type="journal article" date="2018" name="Arch. Microbiol.">
        <title>New insights into the metabolic potential of the phototrophic purple bacterium Rhodopila globiformis DSM 161(T) from its draft genome sequence and evidence for a vanadium-dependent nitrogenase.</title>
        <authorList>
            <person name="Imhoff J.F."/>
            <person name="Rahn T."/>
            <person name="Kunzel S."/>
            <person name="Neulinger S.C."/>
        </authorList>
    </citation>
    <scope>NUCLEOTIDE SEQUENCE [LARGE SCALE GENOMIC DNA]</scope>
    <source>
        <strain evidence="1 2">DSM 161</strain>
    </source>
</reference>
<dbReference type="Gene3D" id="3.40.1530.20">
    <property type="entry name" value="Protein of unknown function (DUF1491)"/>
    <property type="match status" value="1"/>
</dbReference>